<sequence>MPTFYVSYMIGSRPDTQQLYFDHPAALIDDPDVLIREIVKHEFPKDPDPFLERRSDGRDRALRKYGLSNLKTYVQPKVVDASLAR</sequence>
<dbReference type="Proteomes" id="UP001596031">
    <property type="component" value="Unassembled WGS sequence"/>
</dbReference>
<keyword evidence="2" id="KW-1185">Reference proteome</keyword>
<accession>A0ABW0PF69</accession>
<evidence type="ECO:0000313" key="1">
    <source>
        <dbReference type="EMBL" id="MFC5511304.1"/>
    </source>
</evidence>
<name>A0ABW0PF69_9BURK</name>
<comment type="caution">
    <text evidence="1">The sequence shown here is derived from an EMBL/GenBank/DDBJ whole genome shotgun (WGS) entry which is preliminary data.</text>
</comment>
<dbReference type="EMBL" id="JBHSMS010000028">
    <property type="protein sequence ID" value="MFC5511304.1"/>
    <property type="molecule type" value="Genomic_DNA"/>
</dbReference>
<dbReference type="RefSeq" id="WP_379719736.1">
    <property type="nucleotide sequence ID" value="NZ_JBHSMS010000028.1"/>
</dbReference>
<organism evidence="1 2">
    <name type="scientific">Massilia jejuensis</name>
    <dbReference type="NCBI Taxonomy" id="648894"/>
    <lineage>
        <taxon>Bacteria</taxon>
        <taxon>Pseudomonadati</taxon>
        <taxon>Pseudomonadota</taxon>
        <taxon>Betaproteobacteria</taxon>
        <taxon>Burkholderiales</taxon>
        <taxon>Oxalobacteraceae</taxon>
        <taxon>Telluria group</taxon>
        <taxon>Massilia</taxon>
    </lineage>
</organism>
<reference evidence="2" key="1">
    <citation type="journal article" date="2019" name="Int. J. Syst. Evol. Microbiol.">
        <title>The Global Catalogue of Microorganisms (GCM) 10K type strain sequencing project: providing services to taxonomists for standard genome sequencing and annotation.</title>
        <authorList>
            <consortium name="The Broad Institute Genomics Platform"/>
            <consortium name="The Broad Institute Genome Sequencing Center for Infectious Disease"/>
            <person name="Wu L."/>
            <person name="Ma J."/>
        </authorList>
    </citation>
    <scope>NUCLEOTIDE SEQUENCE [LARGE SCALE GENOMIC DNA]</scope>
    <source>
        <strain evidence="2">CCUG 38813</strain>
    </source>
</reference>
<evidence type="ECO:0000313" key="2">
    <source>
        <dbReference type="Proteomes" id="UP001596031"/>
    </source>
</evidence>
<protein>
    <submittedName>
        <fullName evidence="1">Uncharacterized protein</fullName>
    </submittedName>
</protein>
<gene>
    <name evidence="1" type="ORF">ACFPOU_09215</name>
</gene>
<proteinExistence type="predicted"/>